<dbReference type="Proteomes" id="UP000325577">
    <property type="component" value="Linkage Group LG6"/>
</dbReference>
<dbReference type="Gene3D" id="1.10.630.10">
    <property type="entry name" value="Cytochrome P450"/>
    <property type="match status" value="1"/>
</dbReference>
<comment type="similarity">
    <text evidence="1 4">Belongs to the cytochrome P450 family.</text>
</comment>
<comment type="cofactor">
    <cofactor evidence="3">
        <name>heme</name>
        <dbReference type="ChEBI" id="CHEBI:30413"/>
    </cofactor>
</comment>
<proteinExistence type="inferred from homology"/>
<dbReference type="Pfam" id="PF00067">
    <property type="entry name" value="p450"/>
    <property type="match status" value="1"/>
</dbReference>
<dbReference type="GO" id="GO:0005506">
    <property type="term" value="F:iron ion binding"/>
    <property type="evidence" value="ECO:0007669"/>
    <property type="project" value="InterPro"/>
</dbReference>
<dbReference type="PRINTS" id="PR00463">
    <property type="entry name" value="EP450I"/>
</dbReference>
<dbReference type="SUPFAM" id="SSF48264">
    <property type="entry name" value="Cytochrome P450"/>
    <property type="match status" value="1"/>
</dbReference>
<feature type="binding site" description="axial binding residue" evidence="3">
    <location>
        <position position="514"/>
    </location>
    <ligand>
        <name>heme</name>
        <dbReference type="ChEBI" id="CHEBI:30413"/>
    </ligand>
    <ligandPart>
        <name>Fe</name>
        <dbReference type="ChEBI" id="CHEBI:18248"/>
    </ligandPart>
</feature>
<dbReference type="CDD" id="cd00302">
    <property type="entry name" value="cytochrome_P450"/>
    <property type="match status" value="1"/>
</dbReference>
<evidence type="ECO:0000313" key="7">
    <source>
        <dbReference type="Proteomes" id="UP000325577"/>
    </source>
</evidence>
<evidence type="ECO:0000256" key="3">
    <source>
        <dbReference type="PIRSR" id="PIRSR602401-1"/>
    </source>
</evidence>
<dbReference type="InterPro" id="IPR001128">
    <property type="entry name" value="Cyt_P450"/>
</dbReference>
<sequence>MSSCTEPYTLLGFLSRSTSCDADDNTGPRSQVLRDYATRQFNAFLWLSLIAITALLLRKVTKLFKLWAKGSLIPGPPCPSFYGHSKLISGANLTEILSKSHEKYGSVVKLWLGPTQLLVSIKDPELIKEMLLKAKDKLPLTGRAFQLAFGQSSLFVSSFDKVQKRRDSLETELNGKLLERARVSPTKVVDCVMERIQDITSKGSLDCIKVSQHLAFTILGATLFGDAFLAWSKAAVYEELLMMIAKDACFWASYSVTPFWKQGFWRYHCLCTRLKCLTQDIIQQCRQNYKLFCRVDLNLPHNETTNIGQDAASGAPHSSSDVMPDSLLLRELDDRLDAREEPCGNITSVMFHGCLTTGGLISNILARLVTHPELQDKIHSEIIRVQKGSQKEDQQDVDKMLLLLATVYESARLLPAGPLLQRCSLKHDLNLKTGVTIPAGAILVVPVQLVQMDDSNWGSDASQFNPYRFLSEAHATSFTGSAEEPVDAGHSSFVLNDPNENAAFLPFGSGTRACVGQKFAILGVATLFASLLKHYEIRLQAGSENDPKPMMNNCVLQLLPSPKIVFMKRNSCIKKEA</sequence>
<dbReference type="PANTHER" id="PTHR24291:SF185">
    <property type="entry name" value="PREMNASPIRODIENE OXYGENASE-LIKE"/>
    <property type="match status" value="1"/>
</dbReference>
<evidence type="ECO:0000313" key="6">
    <source>
        <dbReference type="EMBL" id="KAA8519284.1"/>
    </source>
</evidence>
<feature type="transmembrane region" description="Helical" evidence="5">
    <location>
        <begin position="40"/>
        <end position="57"/>
    </location>
</feature>
<evidence type="ECO:0000256" key="5">
    <source>
        <dbReference type="SAM" id="Phobius"/>
    </source>
</evidence>
<gene>
    <name evidence="6" type="ORF">F0562_013540</name>
</gene>
<dbReference type="AlphaFoldDB" id="A0A5J4ZN82"/>
<dbReference type="PRINTS" id="PR00385">
    <property type="entry name" value="P450"/>
</dbReference>
<keyword evidence="3 4" id="KW-0408">Iron</keyword>
<keyword evidence="3 4" id="KW-0479">Metal-binding</keyword>
<reference evidence="6 7" key="1">
    <citation type="submission" date="2019-09" db="EMBL/GenBank/DDBJ databases">
        <title>A chromosome-level genome assembly of the Chinese tupelo Nyssa sinensis.</title>
        <authorList>
            <person name="Yang X."/>
            <person name="Kang M."/>
            <person name="Yang Y."/>
            <person name="Xiong H."/>
            <person name="Wang M."/>
            <person name="Zhang Z."/>
            <person name="Wang Z."/>
            <person name="Wu H."/>
            <person name="Ma T."/>
            <person name="Liu J."/>
            <person name="Xi Z."/>
        </authorList>
    </citation>
    <scope>NUCLEOTIDE SEQUENCE [LARGE SCALE GENOMIC DNA]</scope>
    <source>
        <strain evidence="6">J267</strain>
        <tissue evidence="6">Leaf</tissue>
    </source>
</reference>
<keyword evidence="4" id="KW-0503">Monooxygenase</keyword>
<dbReference type="PANTHER" id="PTHR24291">
    <property type="entry name" value="CYTOCHROME P450 FAMILY 4"/>
    <property type="match status" value="1"/>
</dbReference>
<organism evidence="6 7">
    <name type="scientific">Nyssa sinensis</name>
    <dbReference type="NCBI Taxonomy" id="561372"/>
    <lineage>
        <taxon>Eukaryota</taxon>
        <taxon>Viridiplantae</taxon>
        <taxon>Streptophyta</taxon>
        <taxon>Embryophyta</taxon>
        <taxon>Tracheophyta</taxon>
        <taxon>Spermatophyta</taxon>
        <taxon>Magnoliopsida</taxon>
        <taxon>eudicotyledons</taxon>
        <taxon>Gunneridae</taxon>
        <taxon>Pentapetalae</taxon>
        <taxon>asterids</taxon>
        <taxon>Cornales</taxon>
        <taxon>Nyssaceae</taxon>
        <taxon>Nyssa</taxon>
    </lineage>
</organism>
<dbReference type="EMBL" id="CM018049">
    <property type="protein sequence ID" value="KAA8519284.1"/>
    <property type="molecule type" value="Genomic_DNA"/>
</dbReference>
<keyword evidence="2 4" id="KW-0560">Oxidoreductase</keyword>
<dbReference type="InterPro" id="IPR017972">
    <property type="entry name" value="Cyt_P450_CS"/>
</dbReference>
<dbReference type="InterPro" id="IPR050196">
    <property type="entry name" value="Cytochrome_P450_Monoox"/>
</dbReference>
<evidence type="ECO:0000256" key="4">
    <source>
        <dbReference type="RuleBase" id="RU000461"/>
    </source>
</evidence>
<keyword evidence="5" id="KW-1133">Transmembrane helix</keyword>
<evidence type="ECO:0000256" key="2">
    <source>
        <dbReference type="ARBA" id="ARBA00023002"/>
    </source>
</evidence>
<keyword evidence="7" id="KW-1185">Reference proteome</keyword>
<dbReference type="PROSITE" id="PS00086">
    <property type="entry name" value="CYTOCHROME_P450"/>
    <property type="match status" value="1"/>
</dbReference>
<dbReference type="GO" id="GO:0020037">
    <property type="term" value="F:heme binding"/>
    <property type="evidence" value="ECO:0007669"/>
    <property type="project" value="InterPro"/>
</dbReference>
<evidence type="ECO:0000256" key="1">
    <source>
        <dbReference type="ARBA" id="ARBA00010617"/>
    </source>
</evidence>
<dbReference type="GO" id="GO:0004497">
    <property type="term" value="F:monooxygenase activity"/>
    <property type="evidence" value="ECO:0007669"/>
    <property type="project" value="UniProtKB-KW"/>
</dbReference>
<keyword evidence="3 4" id="KW-0349">Heme</keyword>
<keyword evidence="5" id="KW-0812">Transmembrane</keyword>
<dbReference type="GO" id="GO:0016705">
    <property type="term" value="F:oxidoreductase activity, acting on paired donors, with incorporation or reduction of molecular oxygen"/>
    <property type="evidence" value="ECO:0007669"/>
    <property type="project" value="InterPro"/>
</dbReference>
<accession>A0A5J4ZN82</accession>
<dbReference type="InterPro" id="IPR002401">
    <property type="entry name" value="Cyt_P450_E_grp-I"/>
</dbReference>
<dbReference type="InterPro" id="IPR036396">
    <property type="entry name" value="Cyt_P450_sf"/>
</dbReference>
<protein>
    <recommendedName>
        <fullName evidence="8">Cytochrome P450</fullName>
    </recommendedName>
</protein>
<name>A0A5J4ZN82_9ASTE</name>
<evidence type="ECO:0008006" key="8">
    <source>
        <dbReference type="Google" id="ProtNLM"/>
    </source>
</evidence>
<dbReference type="OrthoDB" id="1470350at2759"/>
<keyword evidence="5" id="KW-0472">Membrane</keyword>